<organism evidence="1 2">
    <name type="scientific">Brevibacterium epidermidis</name>
    <dbReference type="NCBI Taxonomy" id="1698"/>
    <lineage>
        <taxon>Bacteria</taxon>
        <taxon>Bacillati</taxon>
        <taxon>Actinomycetota</taxon>
        <taxon>Actinomycetes</taxon>
        <taxon>Micrococcales</taxon>
        <taxon>Brevibacteriaceae</taxon>
        <taxon>Brevibacterium</taxon>
    </lineage>
</organism>
<reference evidence="1 2" key="1">
    <citation type="submission" date="2024-07" db="EMBL/GenBank/DDBJ databases">
        <title>Mealworm larvae gut microbial communities from Newark, Delaware, USA.</title>
        <authorList>
            <person name="Blenner M."/>
        </authorList>
    </citation>
    <scope>NUCLEOTIDE SEQUENCE [LARGE SCALE GENOMIC DNA]</scope>
    <source>
        <strain evidence="1 2">UD i117</strain>
    </source>
</reference>
<dbReference type="InterPro" id="IPR050155">
    <property type="entry name" value="HAD-like_hydrolase_sf"/>
</dbReference>
<dbReference type="GO" id="GO:0016787">
    <property type="term" value="F:hydrolase activity"/>
    <property type="evidence" value="ECO:0007669"/>
    <property type="project" value="UniProtKB-KW"/>
</dbReference>
<gene>
    <name evidence="1" type="ORF">ABH903_001386</name>
</gene>
<keyword evidence="1" id="KW-0378">Hydrolase</keyword>
<dbReference type="InterPro" id="IPR023214">
    <property type="entry name" value="HAD_sf"/>
</dbReference>
<dbReference type="PANTHER" id="PTHR43434:SF1">
    <property type="entry name" value="PHOSPHOGLYCOLATE PHOSPHATASE"/>
    <property type="match status" value="1"/>
</dbReference>
<comment type="caution">
    <text evidence="1">The sequence shown here is derived from an EMBL/GenBank/DDBJ whole genome shotgun (WGS) entry which is preliminary data.</text>
</comment>
<dbReference type="PRINTS" id="PR00413">
    <property type="entry name" value="HADHALOGNASE"/>
</dbReference>
<dbReference type="RefSeq" id="WP_370035567.1">
    <property type="nucleotide sequence ID" value="NZ_JBGBYS010000005.1"/>
</dbReference>
<protein>
    <submittedName>
        <fullName evidence="1">HAD superfamily hydrolase (TIGR01549 family)</fullName>
        <ecNumber evidence="1">3.1.3.105</ecNumber>
    </submittedName>
</protein>
<dbReference type="SFLD" id="SFLDG01129">
    <property type="entry name" value="C1.5:_HAD__Beta-PGM__Phosphata"/>
    <property type="match status" value="1"/>
</dbReference>
<sequence length="265" mass="29224">MTELNKPHALLLDFGGVVAATTKKPNWVAEIAEIVHSLLTNADDPRAEVPKDVIALDIRAGATAAGHWKDAMSRPYTPREMTYAEYWGDFVGADWPDAARAVILPEAEELCRKLGHLRQDRELRGGMVELLKLARADGVKIGIVSNSLSGQVHREYLAQEGISELFDIEIYSDEVAMRKPNPRIIELAADELGVAVGESWYVGDNFDRDVICGARAGVGMNILLEARDTYKLPFEVRLQPDRILADGHALLALYREASQHEAVGV</sequence>
<proteinExistence type="predicted"/>
<dbReference type="SFLD" id="SFLDS00003">
    <property type="entry name" value="Haloacid_Dehalogenase"/>
    <property type="match status" value="1"/>
</dbReference>
<dbReference type="Gene3D" id="3.40.50.1000">
    <property type="entry name" value="HAD superfamily/HAD-like"/>
    <property type="match status" value="1"/>
</dbReference>
<dbReference type="InterPro" id="IPR006439">
    <property type="entry name" value="HAD-SF_hydro_IA"/>
</dbReference>
<dbReference type="PANTHER" id="PTHR43434">
    <property type="entry name" value="PHOSPHOGLYCOLATE PHOSPHATASE"/>
    <property type="match status" value="1"/>
</dbReference>
<dbReference type="Proteomes" id="UP001565435">
    <property type="component" value="Unassembled WGS sequence"/>
</dbReference>
<dbReference type="Pfam" id="PF00702">
    <property type="entry name" value="Hydrolase"/>
    <property type="match status" value="1"/>
</dbReference>
<name>A0ABV4EIM0_BREEP</name>
<dbReference type="SUPFAM" id="SSF56784">
    <property type="entry name" value="HAD-like"/>
    <property type="match status" value="1"/>
</dbReference>
<dbReference type="EC" id="3.1.3.105" evidence="1"/>
<dbReference type="NCBIfam" id="TIGR01549">
    <property type="entry name" value="HAD-SF-IA-v1"/>
    <property type="match status" value="1"/>
</dbReference>
<keyword evidence="2" id="KW-1185">Reference proteome</keyword>
<accession>A0ABV4EIM0</accession>
<evidence type="ECO:0000313" key="2">
    <source>
        <dbReference type="Proteomes" id="UP001565435"/>
    </source>
</evidence>
<evidence type="ECO:0000313" key="1">
    <source>
        <dbReference type="EMBL" id="MEY9258367.1"/>
    </source>
</evidence>
<dbReference type="EMBL" id="JBGBYS010000005">
    <property type="protein sequence ID" value="MEY9258367.1"/>
    <property type="molecule type" value="Genomic_DNA"/>
</dbReference>
<dbReference type="InterPro" id="IPR036412">
    <property type="entry name" value="HAD-like_sf"/>
</dbReference>